<feature type="region of interest" description="Disordered" evidence="4">
    <location>
        <begin position="1"/>
        <end position="49"/>
    </location>
</feature>
<evidence type="ECO:0000313" key="7">
    <source>
        <dbReference type="Proteomes" id="UP001498771"/>
    </source>
</evidence>
<dbReference type="Pfam" id="PF26557">
    <property type="entry name" value="Cullin_AB"/>
    <property type="match status" value="1"/>
</dbReference>
<sequence length="778" mass="89386">MLSNFPSRGLPLSQNTSSSPLLSKSSSRLSSAQRPKRQKQLLGSSGPRKLTLASSTTDFFPNSDSLSEKYFNSTWLALNSALDNVFHDQPISDSFEALYRGVENLCRVDKSRSLWENLKMRMTNHIAFDFVKQSLEPAVKSSDSADMVKLVVDKWLKWTAQLKIVQNMFFYLDRSYLLSSPNDLSIIETGYSLFRKHIIIDGEIGEPFFASLMSYFELHRSHKLEDTKLIALAIDMIFKLDVYLANFHVRFLHSTRAHYHDLSEANIESMPIPDYLKLTMSALDFESDQATTFSFQSTTRVDTVAVVKEEMIKSKVDIIISRGFDDLVDAEDTQSLEYMYQLFTQVKESKALLTAFGEYTKREGLKLVMDPAKDAIMVASLLAFKAKLDRILAASFAKDDDFSNAMREGFADFINKRQSVPAEMIAKYVDELLRAGNKQMDDKELETRMWGVLILFRFIEGKDVFEAFYKRDLAKRLLLNRSASDDAERNMLTLLKDECGTSFTQKLEGMFRDTEISRDFMASFKNSKYSTAKETGIDLYVNALSQAFWPYYPDTTLVLPPEMNTALESFQQFYFSKQTGRKISWRHVLGHCVVKAQFPKGKKELSMSLFQTVVLLLFNDVDDGKSLTYEQIKTATDLDDKNLTRTLQSLACGKVRVLSKEPRGKNVNPGDKFAVNLKFEDKAYRLRINQVQLKETPEENKEVHEMVKRDREYEIQGVIVRIMKTKKTVKHVELIRQTIEMTKERGTLDLSDIKKNIEKLINKDYMERQGADTYVYLS</sequence>
<dbReference type="InterPro" id="IPR019559">
    <property type="entry name" value="Cullin_neddylation_domain"/>
</dbReference>
<gene>
    <name evidence="6" type="ORF">BZA70DRAFT_270475</name>
</gene>
<feature type="domain" description="Cullin family profile" evidence="5">
    <location>
        <begin position="420"/>
        <end position="651"/>
    </location>
</feature>
<evidence type="ECO:0000259" key="5">
    <source>
        <dbReference type="PROSITE" id="PS50069"/>
    </source>
</evidence>
<dbReference type="PANTHER" id="PTHR11932">
    <property type="entry name" value="CULLIN"/>
    <property type="match status" value="1"/>
</dbReference>
<dbReference type="InterPro" id="IPR001373">
    <property type="entry name" value="Cullin_N"/>
</dbReference>
<dbReference type="Gene3D" id="3.30.230.130">
    <property type="entry name" value="Cullin, Chain C, Domain 2"/>
    <property type="match status" value="1"/>
</dbReference>
<dbReference type="InterPro" id="IPR059120">
    <property type="entry name" value="Cullin-like_AB"/>
</dbReference>
<dbReference type="GeneID" id="90036808"/>
<dbReference type="EMBL" id="JBBJBU010000001">
    <property type="protein sequence ID" value="KAK7207098.1"/>
    <property type="molecule type" value="Genomic_DNA"/>
</dbReference>
<dbReference type="SUPFAM" id="SSF46785">
    <property type="entry name" value="Winged helix' DNA-binding domain"/>
    <property type="match status" value="1"/>
</dbReference>
<evidence type="ECO:0000256" key="4">
    <source>
        <dbReference type="SAM" id="MobiDB-lite"/>
    </source>
</evidence>
<protein>
    <submittedName>
        <fullName evidence="6">Cullin family-domain-containing protein</fullName>
    </submittedName>
</protein>
<dbReference type="InterPro" id="IPR016158">
    <property type="entry name" value="Cullin_homology"/>
</dbReference>
<dbReference type="Gene3D" id="1.20.1310.10">
    <property type="entry name" value="Cullin Repeats"/>
    <property type="match status" value="4"/>
</dbReference>
<evidence type="ECO:0000256" key="1">
    <source>
        <dbReference type="ARBA" id="ARBA00006019"/>
    </source>
</evidence>
<dbReference type="SMART" id="SM00884">
    <property type="entry name" value="Cullin_Nedd8"/>
    <property type="match status" value="1"/>
</dbReference>
<comment type="caution">
    <text evidence="6">The sequence shown here is derived from an EMBL/GenBank/DDBJ whole genome shotgun (WGS) entry which is preliminary data.</text>
</comment>
<dbReference type="InterPro" id="IPR045093">
    <property type="entry name" value="Cullin"/>
</dbReference>
<dbReference type="SMART" id="SM00182">
    <property type="entry name" value="CULLIN"/>
    <property type="match status" value="1"/>
</dbReference>
<keyword evidence="7" id="KW-1185">Reference proteome</keyword>
<comment type="similarity">
    <text evidence="1 2 3">Belongs to the cullin family.</text>
</comment>
<evidence type="ECO:0000313" key="6">
    <source>
        <dbReference type="EMBL" id="KAK7207098.1"/>
    </source>
</evidence>
<dbReference type="PROSITE" id="PS50069">
    <property type="entry name" value="CULLIN_2"/>
    <property type="match status" value="1"/>
</dbReference>
<dbReference type="InterPro" id="IPR036317">
    <property type="entry name" value="Cullin_homology_sf"/>
</dbReference>
<dbReference type="Proteomes" id="UP001498771">
    <property type="component" value="Unassembled WGS sequence"/>
</dbReference>
<dbReference type="SUPFAM" id="SSF74788">
    <property type="entry name" value="Cullin repeat-like"/>
    <property type="match status" value="1"/>
</dbReference>
<accession>A0ABR1FB68</accession>
<dbReference type="InterPro" id="IPR036388">
    <property type="entry name" value="WH-like_DNA-bd_sf"/>
</dbReference>
<dbReference type="InterPro" id="IPR016159">
    <property type="entry name" value="Cullin_repeat-like_dom_sf"/>
</dbReference>
<dbReference type="RefSeq" id="XP_064770131.1">
    <property type="nucleotide sequence ID" value="XM_064911296.1"/>
</dbReference>
<dbReference type="InterPro" id="IPR036390">
    <property type="entry name" value="WH_DNA-bd_sf"/>
</dbReference>
<reference evidence="6 7" key="1">
    <citation type="submission" date="2024-03" db="EMBL/GenBank/DDBJ databases">
        <title>Genome-scale model development and genomic sequencing of the oleaginous clade Lipomyces.</title>
        <authorList>
            <consortium name="Lawrence Berkeley National Laboratory"/>
            <person name="Czajka J.J."/>
            <person name="Han Y."/>
            <person name="Kim J."/>
            <person name="Mondo S.J."/>
            <person name="Hofstad B.A."/>
            <person name="Robles A."/>
            <person name="Haridas S."/>
            <person name="Riley R."/>
            <person name="LaButti K."/>
            <person name="Pangilinan J."/>
            <person name="Andreopoulos W."/>
            <person name="Lipzen A."/>
            <person name="Yan J."/>
            <person name="Wang M."/>
            <person name="Ng V."/>
            <person name="Grigoriev I.V."/>
            <person name="Spatafora J.W."/>
            <person name="Magnuson J.K."/>
            <person name="Baker S.E."/>
            <person name="Pomraning K.R."/>
        </authorList>
    </citation>
    <scope>NUCLEOTIDE SEQUENCE [LARGE SCALE GENOMIC DNA]</scope>
    <source>
        <strain evidence="6 7">Phaff 52-87</strain>
    </source>
</reference>
<dbReference type="Pfam" id="PF00888">
    <property type="entry name" value="Cullin"/>
    <property type="match status" value="1"/>
</dbReference>
<dbReference type="SUPFAM" id="SSF75632">
    <property type="entry name" value="Cullin homology domain"/>
    <property type="match status" value="1"/>
</dbReference>
<dbReference type="Gene3D" id="1.10.10.10">
    <property type="entry name" value="Winged helix-like DNA-binding domain superfamily/Winged helix DNA-binding domain"/>
    <property type="match status" value="1"/>
</dbReference>
<name>A0ABR1FB68_9ASCO</name>
<organism evidence="6 7">
    <name type="scientific">Myxozyma melibiosi</name>
    <dbReference type="NCBI Taxonomy" id="54550"/>
    <lineage>
        <taxon>Eukaryota</taxon>
        <taxon>Fungi</taxon>
        <taxon>Dikarya</taxon>
        <taxon>Ascomycota</taxon>
        <taxon>Saccharomycotina</taxon>
        <taxon>Lipomycetes</taxon>
        <taxon>Lipomycetales</taxon>
        <taxon>Lipomycetaceae</taxon>
        <taxon>Myxozyma</taxon>
    </lineage>
</organism>
<evidence type="ECO:0000256" key="3">
    <source>
        <dbReference type="RuleBase" id="RU003829"/>
    </source>
</evidence>
<proteinExistence type="inferred from homology"/>
<dbReference type="Pfam" id="PF10557">
    <property type="entry name" value="Cullin_Nedd8"/>
    <property type="match status" value="1"/>
</dbReference>
<feature type="compositionally biased region" description="Low complexity" evidence="4">
    <location>
        <begin position="10"/>
        <end position="31"/>
    </location>
</feature>
<evidence type="ECO:0000256" key="2">
    <source>
        <dbReference type="PROSITE-ProRule" id="PRU00330"/>
    </source>
</evidence>